<feature type="region of interest" description="Disordered" evidence="1">
    <location>
        <begin position="129"/>
        <end position="150"/>
    </location>
</feature>
<sequence length="150" mass="17240">MERILILAKTYPSPSAQYVETSCVAGISQDGSMRRLYPVPFRMIEEGQQFKKWQWIDVRIEKANKDHRPESHKLYVDTITCGDLIDTKKEWTGRWEWLDKIPAFDSFDAIESGRLADGLSIALLCGPKGCSDSTSRRRGTRDGRTRKKRS</sequence>
<comment type="caution">
    <text evidence="2">The sequence shown here is derived from an EMBL/GenBank/DDBJ whole genome shotgun (WGS) entry which is preliminary data.</text>
</comment>
<organism evidence="2 3">
    <name type="scientific">Chitinivorax tropicus</name>
    <dbReference type="NCBI Taxonomy" id="714531"/>
    <lineage>
        <taxon>Bacteria</taxon>
        <taxon>Pseudomonadati</taxon>
        <taxon>Pseudomonadota</taxon>
        <taxon>Betaproteobacteria</taxon>
        <taxon>Chitinivorax</taxon>
    </lineage>
</organism>
<evidence type="ECO:0000313" key="3">
    <source>
        <dbReference type="Proteomes" id="UP000575898"/>
    </source>
</evidence>
<evidence type="ECO:0000313" key="2">
    <source>
        <dbReference type="EMBL" id="MBB5019641.1"/>
    </source>
</evidence>
<proteinExistence type="predicted"/>
<keyword evidence="3" id="KW-1185">Reference proteome</keyword>
<dbReference type="EMBL" id="JACHHY010000018">
    <property type="protein sequence ID" value="MBB5019641.1"/>
    <property type="molecule type" value="Genomic_DNA"/>
</dbReference>
<reference evidence="2 3" key="1">
    <citation type="submission" date="2020-08" db="EMBL/GenBank/DDBJ databases">
        <title>Genomic Encyclopedia of Type Strains, Phase IV (KMG-IV): sequencing the most valuable type-strain genomes for metagenomic binning, comparative biology and taxonomic classification.</title>
        <authorList>
            <person name="Goeker M."/>
        </authorList>
    </citation>
    <scope>NUCLEOTIDE SEQUENCE [LARGE SCALE GENOMIC DNA]</scope>
    <source>
        <strain evidence="2 3">DSM 27165</strain>
    </source>
</reference>
<dbReference type="Proteomes" id="UP000575898">
    <property type="component" value="Unassembled WGS sequence"/>
</dbReference>
<gene>
    <name evidence="2" type="ORF">HNQ59_002943</name>
</gene>
<dbReference type="RefSeq" id="WP_343074285.1">
    <property type="nucleotide sequence ID" value="NZ_JACHHY010000018.1"/>
</dbReference>
<feature type="compositionally biased region" description="Basic residues" evidence="1">
    <location>
        <begin position="136"/>
        <end position="150"/>
    </location>
</feature>
<dbReference type="AlphaFoldDB" id="A0A840MWU9"/>
<protein>
    <submittedName>
        <fullName evidence="2">Uncharacterized protein</fullName>
    </submittedName>
</protein>
<evidence type="ECO:0000256" key="1">
    <source>
        <dbReference type="SAM" id="MobiDB-lite"/>
    </source>
</evidence>
<name>A0A840MWU9_9PROT</name>
<accession>A0A840MWU9</accession>